<dbReference type="PANTHER" id="PTHR43867:SF2">
    <property type="entry name" value="CELLULOSE SYNTHASE CATALYTIC SUBUNIT A [UDP-FORMING]"/>
    <property type="match status" value="1"/>
</dbReference>
<comment type="caution">
    <text evidence="9">The sequence shown here is derived from an EMBL/GenBank/DDBJ whole genome shotgun (WGS) entry which is preliminary data.</text>
</comment>
<name>A0A967B8U9_9RHOB</name>
<dbReference type="Proteomes" id="UP000639775">
    <property type="component" value="Unassembled WGS sequence"/>
</dbReference>
<dbReference type="Pfam" id="PF13632">
    <property type="entry name" value="Glyco_trans_2_3"/>
    <property type="match status" value="1"/>
</dbReference>
<dbReference type="InterPro" id="IPR029044">
    <property type="entry name" value="Nucleotide-diphossugar_trans"/>
</dbReference>
<accession>A0A967B8U9</accession>
<evidence type="ECO:0000313" key="10">
    <source>
        <dbReference type="Proteomes" id="UP000639775"/>
    </source>
</evidence>
<feature type="transmembrane region" description="Helical" evidence="7">
    <location>
        <begin position="484"/>
        <end position="506"/>
    </location>
</feature>
<reference evidence="9" key="1">
    <citation type="submission" date="2020-03" db="EMBL/GenBank/DDBJ databases">
        <title>Roseovarius gahaiensis sp. nov., isolated from Gahai Saline Lake, China.</title>
        <authorList>
            <person name="Sun X."/>
        </authorList>
    </citation>
    <scope>NUCLEOTIDE SEQUENCE</scope>
    <source>
        <strain evidence="9">GH877</strain>
    </source>
</reference>
<feature type="transmembrane region" description="Helical" evidence="7">
    <location>
        <begin position="339"/>
        <end position="361"/>
    </location>
</feature>
<feature type="domain" description="Glycosyltransferase 2-like" evidence="8">
    <location>
        <begin position="174"/>
        <end position="353"/>
    </location>
</feature>
<feature type="transmembrane region" description="Helical" evidence="7">
    <location>
        <begin position="39"/>
        <end position="61"/>
    </location>
</feature>
<dbReference type="InterPro" id="IPR050321">
    <property type="entry name" value="Glycosyltr_2/OpgH_subfam"/>
</dbReference>
<evidence type="ECO:0000256" key="5">
    <source>
        <dbReference type="ARBA" id="ARBA00022989"/>
    </source>
</evidence>
<organism evidence="9 10">
    <name type="scientific">Roseovarius gahaiensis</name>
    <dbReference type="NCBI Taxonomy" id="2716691"/>
    <lineage>
        <taxon>Bacteria</taxon>
        <taxon>Pseudomonadati</taxon>
        <taxon>Pseudomonadota</taxon>
        <taxon>Alphaproteobacteria</taxon>
        <taxon>Rhodobacterales</taxon>
        <taxon>Roseobacteraceae</taxon>
        <taxon>Roseovarius</taxon>
    </lineage>
</organism>
<evidence type="ECO:0000256" key="2">
    <source>
        <dbReference type="ARBA" id="ARBA00022676"/>
    </source>
</evidence>
<keyword evidence="3" id="KW-0808">Transferase</keyword>
<evidence type="ECO:0000313" key="9">
    <source>
        <dbReference type="EMBL" id="NHQ73447.1"/>
    </source>
</evidence>
<evidence type="ECO:0000256" key="3">
    <source>
        <dbReference type="ARBA" id="ARBA00022679"/>
    </source>
</evidence>
<dbReference type="AlphaFoldDB" id="A0A967B8U9"/>
<dbReference type="EMBL" id="JAAORB010000003">
    <property type="protein sequence ID" value="NHQ73447.1"/>
    <property type="molecule type" value="Genomic_DNA"/>
</dbReference>
<evidence type="ECO:0000256" key="6">
    <source>
        <dbReference type="ARBA" id="ARBA00023136"/>
    </source>
</evidence>
<feature type="transmembrane region" description="Helical" evidence="7">
    <location>
        <begin position="452"/>
        <end position="472"/>
    </location>
</feature>
<keyword evidence="6 7" id="KW-0472">Membrane</keyword>
<dbReference type="GO" id="GO:0005886">
    <property type="term" value="C:plasma membrane"/>
    <property type="evidence" value="ECO:0007669"/>
    <property type="project" value="TreeGrafter"/>
</dbReference>
<keyword evidence="2" id="KW-0328">Glycosyltransferase</keyword>
<keyword evidence="5 7" id="KW-1133">Transmembrane helix</keyword>
<feature type="transmembrane region" description="Helical" evidence="7">
    <location>
        <begin position="410"/>
        <end position="432"/>
    </location>
</feature>
<keyword evidence="10" id="KW-1185">Reference proteome</keyword>
<evidence type="ECO:0000256" key="1">
    <source>
        <dbReference type="ARBA" id="ARBA00004141"/>
    </source>
</evidence>
<gene>
    <name evidence="9" type="ORF">HAT86_03065</name>
</gene>
<proteinExistence type="predicted"/>
<evidence type="ECO:0000259" key="8">
    <source>
        <dbReference type="Pfam" id="PF13632"/>
    </source>
</evidence>
<dbReference type="PANTHER" id="PTHR43867">
    <property type="entry name" value="CELLULOSE SYNTHASE CATALYTIC SUBUNIT A [UDP-FORMING]"/>
    <property type="match status" value="1"/>
</dbReference>
<feature type="transmembrane region" description="Helical" evidence="7">
    <location>
        <begin position="518"/>
        <end position="540"/>
    </location>
</feature>
<dbReference type="Gene3D" id="3.90.550.10">
    <property type="entry name" value="Spore Coat Polysaccharide Biosynthesis Protein SpsA, Chain A"/>
    <property type="match status" value="1"/>
</dbReference>
<evidence type="ECO:0000256" key="4">
    <source>
        <dbReference type="ARBA" id="ARBA00022692"/>
    </source>
</evidence>
<keyword evidence="4 7" id="KW-0812">Transmembrane</keyword>
<comment type="subcellular location">
    <subcellularLocation>
        <location evidence="1">Membrane</location>
        <topology evidence="1">Multi-pass membrane protein</topology>
    </subcellularLocation>
</comment>
<evidence type="ECO:0000256" key="7">
    <source>
        <dbReference type="SAM" id="Phobius"/>
    </source>
</evidence>
<feature type="transmembrane region" description="Helical" evidence="7">
    <location>
        <begin position="373"/>
        <end position="390"/>
    </location>
</feature>
<dbReference type="GO" id="GO:0016758">
    <property type="term" value="F:hexosyltransferase activity"/>
    <property type="evidence" value="ECO:0007669"/>
    <property type="project" value="TreeGrafter"/>
</dbReference>
<dbReference type="SUPFAM" id="SSF53448">
    <property type="entry name" value="Nucleotide-diphospho-sugar transferases"/>
    <property type="match status" value="1"/>
</dbReference>
<dbReference type="InterPro" id="IPR001173">
    <property type="entry name" value="Glyco_trans_2-like"/>
</dbReference>
<sequence length="585" mass="65767">MEGPQRVKYMCLVLLWAVLAAWFWRWWLQPEHIIGMGRYILVTLCIFWLFFLQAYFIVLFLNGRKVVASFDDLGQPRIAMVVTKTPSEPFAMVKTTLEAMLAQDVPHDTWLADEDPQPDTIDWCRTHGVRISSRKGRDAYHRTEWPRRTRCKEGNLAFFYDNWGYDDYDFVSQLDADHVPQPSYLRELMKPFADPSIGYVSAPSICNANAVQSWAARARLYIEAMFHGALQAGYSGGWAPMCIGSHYAVRTRALRQIGGLGPELAEDHSTSLIMNANGWRGVHAMNAIAHGAGPGTLADMATQEFQWSRSLVTLLLQYTPRYLAGLPAHLKFQFVFSQMWYPIAALFLLAIYTMPVVALTFDVRYADVTYPGFIGHAVPATLALILLVWVARRDGFFRPHDAKILSWEKILFAAAQWPWMFWGCAVAVWDRLTGRFVDFRITPKGDAVEARLPLRFLVPYAAIALFCMWPILTVDNVTNAAGFYILSLLNAALNVALVVVIVWHHLKNAGIGALTQPLVLGAQIALCFGLVGLGMMALWMRGPESLYALMLGLDAMHVVETQHIVSGAGRAPPGEVKYVFKLGWD</sequence>
<feature type="transmembrane region" description="Helical" evidence="7">
    <location>
        <begin position="7"/>
        <end position="27"/>
    </location>
</feature>
<protein>
    <submittedName>
        <fullName evidence="9">Glycosyltransferase</fullName>
    </submittedName>
</protein>